<sequence>MRAAAVRPRRGAGAGAGRWRLTFCHGGRALRLVVDAEATVLRRSSFDTGPRAGTKDGRAPG</sequence>
<dbReference type="Proteomes" id="UP001239909">
    <property type="component" value="Unassembled WGS sequence"/>
</dbReference>
<comment type="caution">
    <text evidence="1">The sequence shown here is derived from an EMBL/GenBank/DDBJ whole genome shotgun (WGS) entry which is preliminary data.</text>
</comment>
<gene>
    <name evidence="1" type="ORF">LNKW23_32360</name>
</gene>
<proteinExistence type="predicted"/>
<dbReference type="RefSeq" id="WP_285672940.1">
    <property type="nucleotide sequence ID" value="NZ_BSYI01000028.1"/>
</dbReference>
<protein>
    <submittedName>
        <fullName evidence="1">Uncharacterized protein</fullName>
    </submittedName>
</protein>
<evidence type="ECO:0000313" key="2">
    <source>
        <dbReference type="Proteomes" id="UP001239909"/>
    </source>
</evidence>
<keyword evidence="2" id="KW-1185">Reference proteome</keyword>
<organism evidence="1 2">
    <name type="scientific">Paralimibaculum aggregatum</name>
    <dbReference type="NCBI Taxonomy" id="3036245"/>
    <lineage>
        <taxon>Bacteria</taxon>
        <taxon>Pseudomonadati</taxon>
        <taxon>Pseudomonadota</taxon>
        <taxon>Alphaproteobacteria</taxon>
        <taxon>Rhodobacterales</taxon>
        <taxon>Paracoccaceae</taxon>
        <taxon>Paralimibaculum</taxon>
    </lineage>
</organism>
<name>A0ABQ6LQ54_9RHOB</name>
<evidence type="ECO:0000313" key="1">
    <source>
        <dbReference type="EMBL" id="GMG84022.1"/>
    </source>
</evidence>
<dbReference type="InterPro" id="IPR045389">
    <property type="entry name" value="DUF6522"/>
</dbReference>
<dbReference type="Pfam" id="PF20132">
    <property type="entry name" value="DUF6522"/>
    <property type="match status" value="1"/>
</dbReference>
<reference evidence="1 2" key="1">
    <citation type="submission" date="2023-04" db="EMBL/GenBank/DDBJ databases">
        <title>Marinoamorphus aggregata gen. nov., sp. Nov., isolate from tissue of brittle star Ophioplocus japonicus.</title>
        <authorList>
            <person name="Kawano K."/>
            <person name="Sawayama S."/>
            <person name="Nakagawa S."/>
        </authorList>
    </citation>
    <scope>NUCLEOTIDE SEQUENCE [LARGE SCALE GENOMIC DNA]</scope>
    <source>
        <strain evidence="1 2">NKW23</strain>
    </source>
</reference>
<accession>A0ABQ6LQ54</accession>
<dbReference type="EMBL" id="BSYI01000028">
    <property type="protein sequence ID" value="GMG84022.1"/>
    <property type="molecule type" value="Genomic_DNA"/>
</dbReference>